<keyword evidence="4" id="KW-0131">Cell cycle</keyword>
<dbReference type="Pfam" id="PF24807">
    <property type="entry name" value="WD40_CDC20-Fz"/>
    <property type="match status" value="1"/>
</dbReference>
<feature type="region of interest" description="Disordered" evidence="6">
    <location>
        <begin position="423"/>
        <end position="482"/>
    </location>
</feature>
<feature type="compositionally biased region" description="Low complexity" evidence="6">
    <location>
        <begin position="43"/>
        <end position="54"/>
    </location>
</feature>
<dbReference type="InterPro" id="IPR056150">
    <property type="entry name" value="WD40_CDC20-Fz"/>
</dbReference>
<comment type="caution">
    <text evidence="8">The sequence shown here is derived from an EMBL/GenBank/DDBJ whole genome shotgun (WGS) entry which is preliminary data.</text>
</comment>
<evidence type="ECO:0000256" key="4">
    <source>
        <dbReference type="ARBA" id="ARBA00023306"/>
    </source>
</evidence>
<feature type="repeat" description="WD" evidence="5">
    <location>
        <begin position="601"/>
        <end position="633"/>
    </location>
</feature>
<feature type="repeat" description="WD" evidence="5">
    <location>
        <begin position="378"/>
        <end position="400"/>
    </location>
</feature>
<dbReference type="InterPro" id="IPR036322">
    <property type="entry name" value="WD40_repeat_dom_sf"/>
</dbReference>
<feature type="compositionally biased region" description="Low complexity" evidence="6">
    <location>
        <begin position="423"/>
        <end position="433"/>
    </location>
</feature>
<feature type="compositionally biased region" description="Basic and acidic residues" evidence="6">
    <location>
        <begin position="68"/>
        <end position="85"/>
    </location>
</feature>
<keyword evidence="9" id="KW-1185">Reference proteome</keyword>
<dbReference type="Pfam" id="PF00400">
    <property type="entry name" value="WD40"/>
    <property type="match status" value="2"/>
</dbReference>
<dbReference type="PROSITE" id="PS50294">
    <property type="entry name" value="WD_REPEATS_REGION"/>
    <property type="match status" value="1"/>
</dbReference>
<feature type="domain" description="CDC20/Fizzy WD40" evidence="7">
    <location>
        <begin position="215"/>
        <end position="396"/>
    </location>
</feature>
<dbReference type="Proteomes" id="UP001556367">
    <property type="component" value="Unassembled WGS sequence"/>
</dbReference>
<evidence type="ECO:0000256" key="2">
    <source>
        <dbReference type="ARBA" id="ARBA00022574"/>
    </source>
</evidence>
<feature type="compositionally biased region" description="Basic and acidic residues" evidence="6">
    <location>
        <begin position="684"/>
        <end position="700"/>
    </location>
</feature>
<organism evidence="8 9">
    <name type="scientific">Hohenbuehelia grisea</name>
    <dbReference type="NCBI Taxonomy" id="104357"/>
    <lineage>
        <taxon>Eukaryota</taxon>
        <taxon>Fungi</taxon>
        <taxon>Dikarya</taxon>
        <taxon>Basidiomycota</taxon>
        <taxon>Agaricomycotina</taxon>
        <taxon>Agaricomycetes</taxon>
        <taxon>Agaricomycetidae</taxon>
        <taxon>Agaricales</taxon>
        <taxon>Pleurotineae</taxon>
        <taxon>Pleurotaceae</taxon>
        <taxon>Hohenbuehelia</taxon>
    </lineage>
</organism>
<feature type="region of interest" description="Disordered" evidence="6">
    <location>
        <begin position="676"/>
        <end position="700"/>
    </location>
</feature>
<feature type="compositionally biased region" description="Low complexity" evidence="6">
    <location>
        <begin position="460"/>
        <end position="482"/>
    </location>
</feature>
<dbReference type="PROSITE" id="PS00678">
    <property type="entry name" value="WD_REPEATS_1"/>
    <property type="match status" value="1"/>
</dbReference>
<feature type="region of interest" description="Disordered" evidence="6">
    <location>
        <begin position="131"/>
        <end position="193"/>
    </location>
</feature>
<feature type="compositionally biased region" description="Low complexity" evidence="6">
    <location>
        <begin position="160"/>
        <end position="173"/>
    </location>
</feature>
<sequence>MSGLKNSPFGKRLRASHQDSELDVDNDAHRRTRQRVNPIFGRSSQPSSSSSLGSALTDPPSPSKNSARRTEYYGDRFVPSRDAGDIRTSFHLKDDSAPPTPSRSRIIPSESDALKEQANAIFTSILHTEVTPPIIPSPHPSPSRSHAPSTPTRNRIFAYSSPSRSNPSTPSSSRALDSPNSSAYSMSPVRPESRDLLLSPRRHLRSVCKTPYRVLDAPELADDFYLNLVDWSSTNVLGVGLGSCVYLWTAHNAVVSKLCDLAPTGDTVSSVSWVQKGTTLAVGTLSGRLHIYDAEKLQLLRTYSQAHTQRIGALAWNAHILSSGSRDRTIHHRDVREPATRPFRRCAGHRQEVCGLKWSTLSDPGGGIGGAAGIGMTLASGGNDNKVCIWDIRGTRRAGSGPGRVTGTSAAILAGGSTFNPTSSISSVTSASATPPPPSIVSPSIDENEEDDEPAPASPTPSFATSAAGTLAPTPAPSSHTALSSSITAASAATTSIDSSADLAPLFKFHEHTAAVKALAWDPHVSGVLATGGGTQDKHIRFWNVSTGTMLSELDTGSQVCNLVWSLTSHELVSTHGFSSTTAQNQICIWKYPSLDMVASLTGHTNRVLYLAMSPDGETIVTGAGDETLRFWNAFPRRGRRGAAGSYGSGSGVGSSSSGGSAGSFGYGYGGNGGSGPDLGVLGRTEEDGSSRLDYGKLIR</sequence>
<evidence type="ECO:0000256" key="5">
    <source>
        <dbReference type="PROSITE-ProRule" id="PRU00221"/>
    </source>
</evidence>
<feature type="compositionally biased region" description="Polar residues" evidence="6">
    <location>
        <begin position="174"/>
        <end position="185"/>
    </location>
</feature>
<proteinExistence type="inferred from homology"/>
<keyword evidence="3" id="KW-0677">Repeat</keyword>
<dbReference type="InterPro" id="IPR001680">
    <property type="entry name" value="WD40_rpt"/>
</dbReference>
<name>A0ABR3JJ48_9AGAR</name>
<evidence type="ECO:0000259" key="7">
    <source>
        <dbReference type="Pfam" id="PF24807"/>
    </source>
</evidence>
<feature type="compositionally biased region" description="Low complexity" evidence="6">
    <location>
        <begin position="142"/>
        <end position="153"/>
    </location>
</feature>
<evidence type="ECO:0000256" key="3">
    <source>
        <dbReference type="ARBA" id="ARBA00022737"/>
    </source>
</evidence>
<dbReference type="InterPro" id="IPR015943">
    <property type="entry name" value="WD40/YVTN_repeat-like_dom_sf"/>
</dbReference>
<comment type="similarity">
    <text evidence="1">Belongs to the WD repeat CDC20/Fizzy family.</text>
</comment>
<dbReference type="PROSITE" id="PS50082">
    <property type="entry name" value="WD_REPEATS_2"/>
    <property type="match status" value="3"/>
</dbReference>
<dbReference type="EMBL" id="JASNQZ010000006">
    <property type="protein sequence ID" value="KAL0955629.1"/>
    <property type="molecule type" value="Genomic_DNA"/>
</dbReference>
<dbReference type="PANTHER" id="PTHR19918:SF1">
    <property type="entry name" value="FIZZY-RELATED PROTEIN HOMOLOG"/>
    <property type="match status" value="1"/>
</dbReference>
<gene>
    <name evidence="8" type="ORF">HGRIS_001862</name>
</gene>
<dbReference type="InterPro" id="IPR033010">
    <property type="entry name" value="Cdc20/Fizzy"/>
</dbReference>
<dbReference type="Gene3D" id="2.130.10.10">
    <property type="entry name" value="YVTN repeat-like/Quinoprotein amine dehydrogenase"/>
    <property type="match status" value="2"/>
</dbReference>
<evidence type="ECO:0000313" key="9">
    <source>
        <dbReference type="Proteomes" id="UP001556367"/>
    </source>
</evidence>
<dbReference type="PANTHER" id="PTHR19918">
    <property type="entry name" value="CELL DIVISION CYCLE 20 CDC20 FIZZY -RELATED"/>
    <property type="match status" value="1"/>
</dbReference>
<protein>
    <recommendedName>
        <fullName evidence="7">CDC20/Fizzy WD40 domain-containing protein</fullName>
    </recommendedName>
</protein>
<evidence type="ECO:0000256" key="1">
    <source>
        <dbReference type="ARBA" id="ARBA00006445"/>
    </source>
</evidence>
<reference evidence="9" key="1">
    <citation type="submission" date="2024-06" db="EMBL/GenBank/DDBJ databases">
        <title>Multi-omics analyses provide insights into the biosynthesis of the anticancer antibiotic pleurotin in Hohenbuehelia grisea.</title>
        <authorList>
            <person name="Weaver J.A."/>
            <person name="Alberti F."/>
        </authorList>
    </citation>
    <scope>NUCLEOTIDE SEQUENCE [LARGE SCALE GENOMIC DNA]</scope>
    <source>
        <strain evidence="9">T-177</strain>
    </source>
</reference>
<feature type="region of interest" description="Disordered" evidence="6">
    <location>
        <begin position="1"/>
        <end position="109"/>
    </location>
</feature>
<dbReference type="SMART" id="SM00320">
    <property type="entry name" value="WD40"/>
    <property type="match status" value="6"/>
</dbReference>
<keyword evidence="2 5" id="KW-0853">WD repeat</keyword>
<dbReference type="InterPro" id="IPR019775">
    <property type="entry name" value="WD40_repeat_CS"/>
</dbReference>
<evidence type="ECO:0000256" key="6">
    <source>
        <dbReference type="SAM" id="MobiDB-lite"/>
    </source>
</evidence>
<evidence type="ECO:0000313" key="8">
    <source>
        <dbReference type="EMBL" id="KAL0955629.1"/>
    </source>
</evidence>
<accession>A0ABR3JJ48</accession>
<feature type="repeat" description="WD" evidence="5">
    <location>
        <begin position="509"/>
        <end position="553"/>
    </location>
</feature>
<dbReference type="SUPFAM" id="SSF50978">
    <property type="entry name" value="WD40 repeat-like"/>
    <property type="match status" value="1"/>
</dbReference>